<dbReference type="SUPFAM" id="SSF52540">
    <property type="entry name" value="P-loop containing nucleoside triphosphate hydrolases"/>
    <property type="match status" value="1"/>
</dbReference>
<keyword evidence="3" id="KW-1185">Reference proteome</keyword>
<dbReference type="GO" id="GO:0006260">
    <property type="term" value="P:DNA replication"/>
    <property type="evidence" value="ECO:0007669"/>
    <property type="project" value="TreeGrafter"/>
</dbReference>
<comment type="caution">
    <text evidence="2">The sequence shown here is derived from an EMBL/GenBank/DDBJ whole genome shotgun (WGS) entry which is preliminary data.</text>
</comment>
<name>A0A419NBM6_9GAMM</name>
<dbReference type="RefSeq" id="WP_120131927.1">
    <property type="nucleotide sequence ID" value="NZ_RAHH01000006.1"/>
</dbReference>
<evidence type="ECO:0000313" key="2">
    <source>
        <dbReference type="EMBL" id="RJT45686.1"/>
    </source>
</evidence>
<dbReference type="InterPro" id="IPR002611">
    <property type="entry name" value="IstB_ATP-bd"/>
</dbReference>
<protein>
    <submittedName>
        <fullName evidence="2">AAA family ATPase</fullName>
    </submittedName>
</protein>
<organism evidence="2 3">
    <name type="scientific">Rahnella woolbedingensis</name>
    <dbReference type="NCBI Taxonomy" id="1510574"/>
    <lineage>
        <taxon>Bacteria</taxon>
        <taxon>Pseudomonadati</taxon>
        <taxon>Pseudomonadota</taxon>
        <taxon>Gammaproteobacteria</taxon>
        <taxon>Enterobacterales</taxon>
        <taxon>Yersiniaceae</taxon>
        <taxon>Rahnella</taxon>
    </lineage>
</organism>
<dbReference type="PANTHER" id="PTHR30050:SF4">
    <property type="entry name" value="ATP-BINDING PROTEIN RV3427C IN INSERTION SEQUENCE-RELATED"/>
    <property type="match status" value="1"/>
</dbReference>
<dbReference type="GO" id="GO:0005524">
    <property type="term" value="F:ATP binding"/>
    <property type="evidence" value="ECO:0007669"/>
    <property type="project" value="InterPro"/>
</dbReference>
<reference evidence="2 3" key="1">
    <citation type="submission" date="2018-09" db="EMBL/GenBank/DDBJ databases">
        <authorList>
            <person name="Le Fleche-Mateos A."/>
        </authorList>
    </citation>
    <scope>NUCLEOTIDE SEQUENCE [LARGE SCALE GENOMIC DNA]</scope>
    <source>
        <strain evidence="2 3">DSM 27399</strain>
    </source>
</reference>
<dbReference type="Proteomes" id="UP000284908">
    <property type="component" value="Unassembled WGS sequence"/>
</dbReference>
<sequence length="293" mass="33020">MSNFYFQNQYQTKISDLSARLRELDSTLELANGVISTDNRWYTGHEKKTVTCELHGDFNQTVLSQEVRGRLHTLESRCPDCVVDEIEAVKNEQKQLLVDRLMDDAGITPRFQHCEFSNYEVVNKAARTNLNACQSYAKSFPELSKKGTGLILIGKCGTGKNHLAVALAKEVIRQHQESVRLTDVMRIIRAVKSTWGKNAERTEADVIDYYASLGLLIIDEVGVQYGSDAEKIILFQIINDRYENMLPTILISNLTMPQLSESIGERLTDRMSEGGGSVLAFNWDSYRQSGVKA</sequence>
<accession>A0A419NBM6</accession>
<proteinExistence type="predicted"/>
<dbReference type="InterPro" id="IPR027417">
    <property type="entry name" value="P-loop_NTPase"/>
</dbReference>
<dbReference type="AlphaFoldDB" id="A0A419NBM6"/>
<evidence type="ECO:0000313" key="3">
    <source>
        <dbReference type="Proteomes" id="UP000284908"/>
    </source>
</evidence>
<feature type="domain" description="IstB-like ATP-binding" evidence="1">
    <location>
        <begin position="147"/>
        <end position="267"/>
    </location>
</feature>
<dbReference type="PANTHER" id="PTHR30050">
    <property type="entry name" value="CHROMOSOMAL REPLICATION INITIATOR PROTEIN DNAA"/>
    <property type="match status" value="1"/>
</dbReference>
<evidence type="ECO:0000259" key="1">
    <source>
        <dbReference type="Pfam" id="PF01695"/>
    </source>
</evidence>
<dbReference type="OrthoDB" id="5956003at2"/>
<gene>
    <name evidence="2" type="ORF">D6C13_06060</name>
</gene>
<dbReference type="Gene3D" id="3.40.50.300">
    <property type="entry name" value="P-loop containing nucleotide triphosphate hydrolases"/>
    <property type="match status" value="1"/>
</dbReference>
<dbReference type="EMBL" id="RAHH01000006">
    <property type="protein sequence ID" value="RJT45686.1"/>
    <property type="molecule type" value="Genomic_DNA"/>
</dbReference>
<dbReference type="Pfam" id="PF01695">
    <property type="entry name" value="IstB_IS21"/>
    <property type="match status" value="1"/>
</dbReference>